<keyword evidence="3" id="KW-1185">Reference proteome</keyword>
<evidence type="ECO:0000313" key="2">
    <source>
        <dbReference type="EMBL" id="GBP75747.1"/>
    </source>
</evidence>
<accession>A0A4C1YMY2</accession>
<organism evidence="2 3">
    <name type="scientific">Eumeta variegata</name>
    <name type="common">Bagworm moth</name>
    <name type="synonym">Eumeta japonica</name>
    <dbReference type="NCBI Taxonomy" id="151549"/>
    <lineage>
        <taxon>Eukaryota</taxon>
        <taxon>Metazoa</taxon>
        <taxon>Ecdysozoa</taxon>
        <taxon>Arthropoda</taxon>
        <taxon>Hexapoda</taxon>
        <taxon>Insecta</taxon>
        <taxon>Pterygota</taxon>
        <taxon>Neoptera</taxon>
        <taxon>Endopterygota</taxon>
        <taxon>Lepidoptera</taxon>
        <taxon>Glossata</taxon>
        <taxon>Ditrysia</taxon>
        <taxon>Tineoidea</taxon>
        <taxon>Psychidae</taxon>
        <taxon>Oiketicinae</taxon>
        <taxon>Eumeta</taxon>
    </lineage>
</organism>
<feature type="region of interest" description="Disordered" evidence="1">
    <location>
        <begin position="103"/>
        <end position="134"/>
    </location>
</feature>
<reference evidence="2 3" key="1">
    <citation type="journal article" date="2019" name="Commun. Biol.">
        <title>The bagworm genome reveals a unique fibroin gene that provides high tensile strength.</title>
        <authorList>
            <person name="Kono N."/>
            <person name="Nakamura H."/>
            <person name="Ohtoshi R."/>
            <person name="Tomita M."/>
            <person name="Numata K."/>
            <person name="Arakawa K."/>
        </authorList>
    </citation>
    <scope>NUCLEOTIDE SEQUENCE [LARGE SCALE GENOMIC DNA]</scope>
</reference>
<sequence length="170" mass="18870">MRYDHELVCRPYVALMREIYKVYGHASSNVKYMQPICTGGCAIYKLQRNWCIRPLRAPPPLVSGAHGHGGVPCSGQGSLAQLIYLSYKDIEYFVWILTSSGKGKRSASSLSDEETTSLENTVVGSGSGSESEDLEGLFTSVNGKKVVKKERVARCQKDEDIKWILIHLQV</sequence>
<evidence type="ECO:0000313" key="3">
    <source>
        <dbReference type="Proteomes" id="UP000299102"/>
    </source>
</evidence>
<name>A0A4C1YMY2_EUMVA</name>
<proteinExistence type="predicted"/>
<dbReference type="Proteomes" id="UP000299102">
    <property type="component" value="Unassembled WGS sequence"/>
</dbReference>
<dbReference type="EMBL" id="BGZK01001260">
    <property type="protein sequence ID" value="GBP75747.1"/>
    <property type="molecule type" value="Genomic_DNA"/>
</dbReference>
<comment type="caution">
    <text evidence="2">The sequence shown here is derived from an EMBL/GenBank/DDBJ whole genome shotgun (WGS) entry which is preliminary data.</text>
</comment>
<gene>
    <name evidence="2" type="ORF">EVAR_59390_1</name>
</gene>
<dbReference type="AlphaFoldDB" id="A0A4C1YMY2"/>
<protein>
    <submittedName>
        <fullName evidence="2">Uncharacterized protein</fullName>
    </submittedName>
</protein>
<evidence type="ECO:0000256" key="1">
    <source>
        <dbReference type="SAM" id="MobiDB-lite"/>
    </source>
</evidence>